<sequence>MADETSVDTTEVFIHNKEDREAIEDFGAAWRELCQVLDANDGCWSTDDIGKAFANKYVEPADGQVQSLEDVYEICANMSGFVPEVVELFMQIDSEGAQDLGSAIDHLRRGRPDTSG</sequence>
<dbReference type="EMBL" id="AUBJ02000001">
    <property type="protein sequence ID" value="MCP2330691.1"/>
    <property type="molecule type" value="Genomic_DNA"/>
</dbReference>
<dbReference type="Proteomes" id="UP000791080">
    <property type="component" value="Unassembled WGS sequence"/>
</dbReference>
<comment type="caution">
    <text evidence="1">The sequence shown here is derived from an EMBL/GenBank/DDBJ whole genome shotgun (WGS) entry which is preliminary data.</text>
</comment>
<gene>
    <name evidence="1" type="ORF">G443_000961</name>
</gene>
<name>A0ABT1JEX5_ACTCY</name>
<dbReference type="RefSeq" id="WP_030107301.1">
    <property type="nucleotide sequence ID" value="NZ_AUBJ02000001.1"/>
</dbReference>
<reference evidence="1 2" key="1">
    <citation type="submission" date="2022-06" db="EMBL/GenBank/DDBJ databases">
        <title>Genomic Encyclopedia of Type Strains, Phase I: the one thousand microbial genomes (KMG-I) project.</title>
        <authorList>
            <person name="Kyrpides N."/>
        </authorList>
    </citation>
    <scope>NUCLEOTIDE SEQUENCE [LARGE SCALE GENOMIC DNA]</scope>
    <source>
        <strain evidence="1 2">DSM 43889</strain>
    </source>
</reference>
<evidence type="ECO:0000313" key="2">
    <source>
        <dbReference type="Proteomes" id="UP000791080"/>
    </source>
</evidence>
<organism evidence="1 2">
    <name type="scientific">Actinoalloteichus caeruleus DSM 43889</name>
    <dbReference type="NCBI Taxonomy" id="1120930"/>
    <lineage>
        <taxon>Bacteria</taxon>
        <taxon>Bacillati</taxon>
        <taxon>Actinomycetota</taxon>
        <taxon>Actinomycetes</taxon>
        <taxon>Pseudonocardiales</taxon>
        <taxon>Pseudonocardiaceae</taxon>
        <taxon>Actinoalloteichus</taxon>
        <taxon>Actinoalloteichus cyanogriseus</taxon>
    </lineage>
</organism>
<keyword evidence="2" id="KW-1185">Reference proteome</keyword>
<proteinExistence type="predicted"/>
<accession>A0ABT1JEX5</accession>
<protein>
    <submittedName>
        <fullName evidence="1">Uncharacterized protein</fullName>
    </submittedName>
</protein>
<evidence type="ECO:0000313" key="1">
    <source>
        <dbReference type="EMBL" id="MCP2330691.1"/>
    </source>
</evidence>